<keyword evidence="1" id="KW-1185">Reference proteome</keyword>
<proteinExistence type="predicted"/>
<reference evidence="2" key="1">
    <citation type="submission" date="2016-11" db="UniProtKB">
        <authorList>
            <consortium name="WormBaseParasite"/>
        </authorList>
    </citation>
    <scope>IDENTIFICATION</scope>
</reference>
<accession>A0A1I7YVY0</accession>
<protein>
    <submittedName>
        <fullName evidence="2">RNase H domain-containing protein</fullName>
    </submittedName>
</protein>
<sequence length="233" mass="26356">ELLAVQFAVKVFAKELRNLRVCVQVDNQGAVSILKKGSPMPKLQEVAEDVFDFMESLGSELDPVWVPRENNCLADEASRLLDRDDWGIRPEVFDMCVRRWGQPTVDAFANARNRKCPRFWSKFADIDTCGVDALASSWEGEFVWAVPPPTRIAEVVDLVVRQGARAILGIPVWPSHLFFPALWDGRAWRDFVRDVLCFPPNSEIFTPSTFESSVFNEPSSTFPFCFLLLDAAL</sequence>
<dbReference type="Proteomes" id="UP000095287">
    <property type="component" value="Unplaced"/>
</dbReference>
<dbReference type="PANTHER" id="PTHR33050">
    <property type="entry name" value="REVERSE TRANSCRIPTASE DOMAIN-CONTAINING PROTEIN"/>
    <property type="match status" value="1"/>
</dbReference>
<dbReference type="WBParaSite" id="L893_g2030.t1">
    <property type="protein sequence ID" value="L893_g2030.t1"/>
    <property type="gene ID" value="L893_g2030"/>
</dbReference>
<dbReference type="InterPro" id="IPR052055">
    <property type="entry name" value="Hepadnavirus_pol/RT"/>
</dbReference>
<evidence type="ECO:0000313" key="1">
    <source>
        <dbReference type="Proteomes" id="UP000095287"/>
    </source>
</evidence>
<name>A0A1I7YVY0_9BILA</name>
<dbReference type="AlphaFoldDB" id="A0A1I7YVY0"/>
<organism evidence="1 2">
    <name type="scientific">Steinernema glaseri</name>
    <dbReference type="NCBI Taxonomy" id="37863"/>
    <lineage>
        <taxon>Eukaryota</taxon>
        <taxon>Metazoa</taxon>
        <taxon>Ecdysozoa</taxon>
        <taxon>Nematoda</taxon>
        <taxon>Chromadorea</taxon>
        <taxon>Rhabditida</taxon>
        <taxon>Tylenchina</taxon>
        <taxon>Panagrolaimomorpha</taxon>
        <taxon>Strongyloidoidea</taxon>
        <taxon>Steinernematidae</taxon>
        <taxon>Steinernema</taxon>
    </lineage>
</organism>
<dbReference type="PANTHER" id="PTHR33050:SF7">
    <property type="entry name" value="RIBONUCLEASE H"/>
    <property type="match status" value="1"/>
</dbReference>
<evidence type="ECO:0000313" key="2">
    <source>
        <dbReference type="WBParaSite" id="L893_g2030.t1"/>
    </source>
</evidence>